<evidence type="ECO:0000313" key="2">
    <source>
        <dbReference type="EMBL" id="EFC94464.1"/>
    </source>
</evidence>
<dbReference type="EMBL" id="ACIO01001103">
    <property type="protein sequence ID" value="EFC94464.1"/>
    <property type="molecule type" value="Genomic_DNA"/>
</dbReference>
<feature type="compositionally biased region" description="Basic and acidic residues" evidence="1">
    <location>
        <begin position="10"/>
        <end position="27"/>
    </location>
</feature>
<organism evidence="2 3">
    <name type="scientific">Hungatella hathewayi DSM 13479</name>
    <dbReference type="NCBI Taxonomy" id="566550"/>
    <lineage>
        <taxon>Bacteria</taxon>
        <taxon>Bacillati</taxon>
        <taxon>Bacillota</taxon>
        <taxon>Clostridia</taxon>
        <taxon>Lachnospirales</taxon>
        <taxon>Lachnospiraceae</taxon>
        <taxon>Hungatella</taxon>
    </lineage>
</organism>
<feature type="non-terminal residue" evidence="2">
    <location>
        <position position="1"/>
    </location>
</feature>
<feature type="non-terminal residue" evidence="2">
    <location>
        <position position="171"/>
    </location>
</feature>
<proteinExistence type="predicted"/>
<accession>D3AUP2</accession>
<dbReference type="AlphaFoldDB" id="D3AUP2"/>
<protein>
    <submittedName>
        <fullName evidence="2">Uncharacterized protein</fullName>
    </submittedName>
</protein>
<evidence type="ECO:0000313" key="3">
    <source>
        <dbReference type="Proteomes" id="UP000004968"/>
    </source>
</evidence>
<dbReference type="RefSeq" id="WP_006777785.1">
    <property type="nucleotide sequence ID" value="NZ_GG668129.1"/>
</dbReference>
<gene>
    <name evidence="2" type="ORF">CLOSTHATH_07361</name>
</gene>
<evidence type="ECO:0000256" key="1">
    <source>
        <dbReference type="SAM" id="MobiDB-lite"/>
    </source>
</evidence>
<sequence>QPGLGSVYADRGKTGAGRERLPPDHRMGSAYGDHAPKKFAKDVKASSLEFFNNEDDNIITIPNASSSDKFEEGQIYVLHNEASSEGDIAVKVIDVKETTNGKQVYYEEPELEEVIDSLHISGTETSESEFIPAEGVTVTQAGRMLRSSGTVKFNCFNGLNLKATVGPVSYS</sequence>
<feature type="region of interest" description="Disordered" evidence="1">
    <location>
        <begin position="1"/>
        <end position="34"/>
    </location>
</feature>
<name>D3AUP2_9FIRM</name>
<reference evidence="2 3" key="1">
    <citation type="submission" date="2010-01" db="EMBL/GenBank/DDBJ databases">
        <authorList>
            <person name="Weinstock G."/>
            <person name="Sodergren E."/>
            <person name="Clifton S."/>
            <person name="Fulton L."/>
            <person name="Fulton B."/>
            <person name="Courtney L."/>
            <person name="Fronick C."/>
            <person name="Harrison M."/>
            <person name="Strong C."/>
            <person name="Farmer C."/>
            <person name="Delahaunty K."/>
            <person name="Markovic C."/>
            <person name="Hall O."/>
            <person name="Minx P."/>
            <person name="Tomlinson C."/>
            <person name="Mitreva M."/>
            <person name="Nelson J."/>
            <person name="Hou S."/>
            <person name="Wollam A."/>
            <person name="Pepin K.H."/>
            <person name="Johnson M."/>
            <person name="Bhonagiri V."/>
            <person name="Nash W.E."/>
            <person name="Warren W."/>
            <person name="Chinwalla A."/>
            <person name="Mardis E.R."/>
            <person name="Wilson R.K."/>
        </authorList>
    </citation>
    <scope>NUCLEOTIDE SEQUENCE [LARGE SCALE GENOMIC DNA]</scope>
    <source>
        <strain evidence="2 3">DSM 13479</strain>
    </source>
</reference>
<dbReference type="Proteomes" id="UP000004968">
    <property type="component" value="Unassembled WGS sequence"/>
</dbReference>
<comment type="caution">
    <text evidence="2">The sequence shown here is derived from an EMBL/GenBank/DDBJ whole genome shotgun (WGS) entry which is preliminary data.</text>
</comment>